<feature type="compositionally biased region" description="Pro residues" evidence="7">
    <location>
        <begin position="374"/>
        <end position="385"/>
    </location>
</feature>
<dbReference type="InterPro" id="IPR011009">
    <property type="entry name" value="Kinase-like_dom_sf"/>
</dbReference>
<feature type="region of interest" description="Disordered" evidence="7">
    <location>
        <begin position="267"/>
        <end position="439"/>
    </location>
</feature>
<protein>
    <recommendedName>
        <fullName evidence="1">non-specific serine/threonine protein kinase</fullName>
        <ecNumber evidence="1">2.7.11.1</ecNumber>
    </recommendedName>
</protein>
<evidence type="ECO:0000256" key="7">
    <source>
        <dbReference type="SAM" id="MobiDB-lite"/>
    </source>
</evidence>
<dbReference type="PANTHER" id="PTHR43289:SF6">
    <property type="entry name" value="SERINE_THREONINE-PROTEIN KINASE NEKL-3"/>
    <property type="match status" value="1"/>
</dbReference>
<keyword evidence="11" id="KW-1185">Reference proteome</keyword>
<dbReference type="InterPro" id="IPR000719">
    <property type="entry name" value="Prot_kinase_dom"/>
</dbReference>
<evidence type="ECO:0000313" key="11">
    <source>
        <dbReference type="Proteomes" id="UP001501624"/>
    </source>
</evidence>
<name>A0ABP7HT04_9PSEU</name>
<evidence type="ECO:0000256" key="6">
    <source>
        <dbReference type="ARBA" id="ARBA00022840"/>
    </source>
</evidence>
<keyword evidence="4" id="KW-0547">Nucleotide-binding</keyword>
<dbReference type="SUPFAM" id="SSF56112">
    <property type="entry name" value="Protein kinase-like (PK-like)"/>
    <property type="match status" value="1"/>
</dbReference>
<keyword evidence="8" id="KW-0812">Transmembrane</keyword>
<feature type="compositionally biased region" description="Pro residues" evidence="7">
    <location>
        <begin position="287"/>
        <end position="297"/>
    </location>
</feature>
<accession>A0ABP7HT04</accession>
<evidence type="ECO:0000256" key="5">
    <source>
        <dbReference type="ARBA" id="ARBA00022777"/>
    </source>
</evidence>
<keyword evidence="3" id="KW-0808">Transferase</keyword>
<evidence type="ECO:0000256" key="2">
    <source>
        <dbReference type="ARBA" id="ARBA00022527"/>
    </source>
</evidence>
<sequence>MTAAGDAPGDLVPLGDGPSATVFAGVDEAAGTAFALKVYPGRLDRGTRAELDAELSALASVRGRAPVLVADAVRELPDGRCALRMELCAQSLPELVGAFGPMAAADAVALGRSLASALAAAHPAGVVHGGVTPGNVLFRPSGEAVLSDFGLALRRAFPRDPARDIGFLAPETLRDGTADERSDLYGLGAVLYLALTGRSPHQGRPGEPEGELVLRVLHEPAPPLERSDLPPGLAQLITALLARSPDARPLDAATVAARMAAPAPGQVRPAFDDFGGSFGAPSLGGPPVAPGPPPGGPPLRSHPGPPSHNPTGEVPLGAPPLAPQAGAPAGPPPGIPHGSQAGAPSPTAPPAPLGALPPGTPPPGTHPTALRPAGPQPNPASPPVPHASAAPAGPAPHGPPAAGNRPAAPWPAAPHPAPGGPRLGTPLVEYGPADRPRRRPRRMNSVVVALAVLSALAVAAVLVLVNTPEELDVAAVPPQIGAPGLPSPSGRAVQLDLNDPVDLGDHVELSWRSSEALDFAVIVAAEGERSTTVLVQRNTSHRVPVDPVRKYCFLVQATDGNQVYESQAKPIRGANCVK</sequence>
<feature type="compositionally biased region" description="Low complexity" evidence="7">
    <location>
        <begin position="336"/>
        <end position="345"/>
    </location>
</feature>
<dbReference type="PROSITE" id="PS50011">
    <property type="entry name" value="PROTEIN_KINASE_DOM"/>
    <property type="match status" value="1"/>
</dbReference>
<gene>
    <name evidence="10" type="ORF">GCM10022380_15940</name>
</gene>
<evidence type="ECO:0000256" key="4">
    <source>
        <dbReference type="ARBA" id="ARBA00022741"/>
    </source>
</evidence>
<organism evidence="10 11">
    <name type="scientific">Amycolatopsis tucumanensis</name>
    <dbReference type="NCBI Taxonomy" id="401106"/>
    <lineage>
        <taxon>Bacteria</taxon>
        <taxon>Bacillati</taxon>
        <taxon>Actinomycetota</taxon>
        <taxon>Actinomycetes</taxon>
        <taxon>Pseudonocardiales</taxon>
        <taxon>Pseudonocardiaceae</taxon>
        <taxon>Amycolatopsis</taxon>
    </lineage>
</organism>
<dbReference type="Pfam" id="PF00069">
    <property type="entry name" value="Pkinase"/>
    <property type="match status" value="1"/>
</dbReference>
<dbReference type="Proteomes" id="UP001501624">
    <property type="component" value="Unassembled WGS sequence"/>
</dbReference>
<dbReference type="EMBL" id="BAABCM010000001">
    <property type="protein sequence ID" value="GAA3799418.1"/>
    <property type="molecule type" value="Genomic_DNA"/>
</dbReference>
<feature type="transmembrane region" description="Helical" evidence="8">
    <location>
        <begin position="445"/>
        <end position="465"/>
    </location>
</feature>
<evidence type="ECO:0000259" key="9">
    <source>
        <dbReference type="PROSITE" id="PS50011"/>
    </source>
</evidence>
<reference evidence="11" key="1">
    <citation type="journal article" date="2019" name="Int. J. Syst. Evol. Microbiol.">
        <title>The Global Catalogue of Microorganisms (GCM) 10K type strain sequencing project: providing services to taxonomists for standard genome sequencing and annotation.</title>
        <authorList>
            <consortium name="The Broad Institute Genomics Platform"/>
            <consortium name="The Broad Institute Genome Sequencing Center for Infectious Disease"/>
            <person name="Wu L."/>
            <person name="Ma J."/>
        </authorList>
    </citation>
    <scope>NUCLEOTIDE SEQUENCE [LARGE SCALE GENOMIC DNA]</scope>
    <source>
        <strain evidence="11">JCM 17017</strain>
    </source>
</reference>
<keyword evidence="2" id="KW-0723">Serine/threonine-protein kinase</keyword>
<keyword evidence="8" id="KW-0472">Membrane</keyword>
<proteinExistence type="predicted"/>
<dbReference type="EC" id="2.7.11.1" evidence="1"/>
<feature type="compositionally biased region" description="Pro residues" evidence="7">
    <location>
        <begin position="408"/>
        <end position="419"/>
    </location>
</feature>
<dbReference type="RefSeq" id="WP_237334984.1">
    <property type="nucleotide sequence ID" value="NZ_BAABCM010000001.1"/>
</dbReference>
<dbReference type="PANTHER" id="PTHR43289">
    <property type="entry name" value="MITOGEN-ACTIVATED PROTEIN KINASE KINASE KINASE 20-RELATED"/>
    <property type="match status" value="1"/>
</dbReference>
<evidence type="ECO:0000256" key="1">
    <source>
        <dbReference type="ARBA" id="ARBA00012513"/>
    </source>
</evidence>
<evidence type="ECO:0000313" key="10">
    <source>
        <dbReference type="EMBL" id="GAA3799418.1"/>
    </source>
</evidence>
<evidence type="ECO:0000256" key="8">
    <source>
        <dbReference type="SAM" id="Phobius"/>
    </source>
</evidence>
<feature type="domain" description="Protein kinase" evidence="9">
    <location>
        <begin position="8"/>
        <end position="271"/>
    </location>
</feature>
<evidence type="ECO:0000256" key="3">
    <source>
        <dbReference type="ARBA" id="ARBA00022679"/>
    </source>
</evidence>
<comment type="caution">
    <text evidence="10">The sequence shown here is derived from an EMBL/GenBank/DDBJ whole genome shotgun (WGS) entry which is preliminary data.</text>
</comment>
<keyword evidence="5" id="KW-0418">Kinase</keyword>
<dbReference type="SMART" id="SM00220">
    <property type="entry name" value="S_TKc"/>
    <property type="match status" value="1"/>
</dbReference>
<dbReference type="Gene3D" id="1.10.510.10">
    <property type="entry name" value="Transferase(Phosphotransferase) domain 1"/>
    <property type="match status" value="1"/>
</dbReference>
<keyword evidence="6" id="KW-0067">ATP-binding</keyword>
<keyword evidence="8" id="KW-1133">Transmembrane helix</keyword>